<feature type="region of interest" description="Disordered" evidence="3">
    <location>
        <begin position="1"/>
        <end position="26"/>
    </location>
</feature>
<dbReference type="GO" id="GO:0006396">
    <property type="term" value="P:RNA processing"/>
    <property type="evidence" value="ECO:0007669"/>
    <property type="project" value="InterPro"/>
</dbReference>
<dbReference type="OrthoDB" id="9785673at2"/>
<dbReference type="EMBL" id="JXSL01000027">
    <property type="protein sequence ID" value="KIL98881.1"/>
    <property type="molecule type" value="Genomic_DNA"/>
</dbReference>
<dbReference type="InterPro" id="IPR029028">
    <property type="entry name" value="Alpha/beta_knot_MTases"/>
</dbReference>
<feature type="domain" description="RNA 2-O ribose methyltransferase substrate binding" evidence="4">
    <location>
        <begin position="27"/>
        <end position="102"/>
    </location>
</feature>
<dbReference type="GO" id="GO:0005829">
    <property type="term" value="C:cytosol"/>
    <property type="evidence" value="ECO:0007669"/>
    <property type="project" value="TreeGrafter"/>
</dbReference>
<dbReference type="InterPro" id="IPR013123">
    <property type="entry name" value="SpoU_subst-bd"/>
</dbReference>
<evidence type="ECO:0000313" key="5">
    <source>
        <dbReference type="EMBL" id="KIL98881.1"/>
    </source>
</evidence>
<evidence type="ECO:0000256" key="3">
    <source>
        <dbReference type="SAM" id="MobiDB-lite"/>
    </source>
</evidence>
<dbReference type="InterPro" id="IPR004441">
    <property type="entry name" value="rRNA_MeTrfase_TrmH"/>
</dbReference>
<evidence type="ECO:0000256" key="1">
    <source>
        <dbReference type="ARBA" id="ARBA00022603"/>
    </source>
</evidence>
<comment type="caution">
    <text evidence="5">The sequence shown here is derived from an EMBL/GenBank/DDBJ whole genome shotgun (WGS) entry which is preliminary data.</text>
</comment>
<dbReference type="PANTHER" id="PTHR46429">
    <property type="entry name" value="23S RRNA (GUANOSINE-2'-O-)-METHYLTRANSFERASE RLMB"/>
    <property type="match status" value="1"/>
</dbReference>
<dbReference type="SUPFAM" id="SSF75217">
    <property type="entry name" value="alpha/beta knot"/>
    <property type="match status" value="1"/>
</dbReference>
<dbReference type="PANTHER" id="PTHR46429:SF2">
    <property type="entry name" value="TRNA_RRNA METHYLTRANSFERASE"/>
    <property type="match status" value="1"/>
</dbReference>
<dbReference type="InterPro" id="IPR029026">
    <property type="entry name" value="tRNA_m1G_MTases_N"/>
</dbReference>
<dbReference type="InterPro" id="IPR029064">
    <property type="entry name" value="Ribosomal_eL30-like_sf"/>
</dbReference>
<dbReference type="Gene3D" id="3.30.1330.30">
    <property type="match status" value="1"/>
</dbReference>
<dbReference type="Pfam" id="PF08032">
    <property type="entry name" value="SpoU_sub_bind"/>
    <property type="match status" value="1"/>
</dbReference>
<proteinExistence type="predicted"/>
<dbReference type="Gene3D" id="3.40.1280.10">
    <property type="match status" value="1"/>
</dbReference>
<dbReference type="STRING" id="272627.CCC_02331"/>
<dbReference type="InterPro" id="IPR001537">
    <property type="entry name" value="SpoU_MeTrfase"/>
</dbReference>
<name>A0A0C2V1C4_PARME</name>
<protein>
    <submittedName>
        <fullName evidence="5">23S rRNA (Guanosine-2'-O-)-methyltransferase rlmB</fullName>
    </submittedName>
</protein>
<dbReference type="Proteomes" id="UP000031971">
    <property type="component" value="Unassembled WGS sequence"/>
</dbReference>
<evidence type="ECO:0000313" key="6">
    <source>
        <dbReference type="Proteomes" id="UP000031971"/>
    </source>
</evidence>
<gene>
    <name evidence="5" type="ORF">CCC_02331</name>
</gene>
<dbReference type="GO" id="GO:0032259">
    <property type="term" value="P:methylation"/>
    <property type="evidence" value="ECO:0007669"/>
    <property type="project" value="UniProtKB-KW"/>
</dbReference>
<accession>A0A0C2V1C4</accession>
<dbReference type="Pfam" id="PF00588">
    <property type="entry name" value="SpoU_methylase"/>
    <property type="match status" value="1"/>
</dbReference>
<keyword evidence="1 5" id="KW-0489">Methyltransferase</keyword>
<dbReference type="GO" id="GO:0003723">
    <property type="term" value="F:RNA binding"/>
    <property type="evidence" value="ECO:0007669"/>
    <property type="project" value="InterPro"/>
</dbReference>
<evidence type="ECO:0000256" key="2">
    <source>
        <dbReference type="ARBA" id="ARBA00022679"/>
    </source>
</evidence>
<dbReference type="AlphaFoldDB" id="A0A0C2V1C4"/>
<dbReference type="CDD" id="cd18095">
    <property type="entry name" value="SpoU-like_rRNA-MTase"/>
    <property type="match status" value="1"/>
</dbReference>
<dbReference type="SMART" id="SM00967">
    <property type="entry name" value="SpoU_sub_bind"/>
    <property type="match status" value="1"/>
</dbReference>
<reference evidence="5 6" key="1">
    <citation type="submission" date="2015-01" db="EMBL/GenBank/DDBJ databases">
        <title>Genome Sequence of Magnetospirillum magnetotacticum Strain MS-1.</title>
        <authorList>
            <person name="Marinov G.K."/>
            <person name="Smalley M.D."/>
            <person name="DeSalvo G."/>
        </authorList>
    </citation>
    <scope>NUCLEOTIDE SEQUENCE [LARGE SCALE GENOMIC DNA]</scope>
    <source>
        <strain evidence="5 6">MS-1</strain>
    </source>
</reference>
<keyword evidence="2 5" id="KW-0808">Transferase</keyword>
<dbReference type="SUPFAM" id="SSF55315">
    <property type="entry name" value="L30e-like"/>
    <property type="match status" value="1"/>
</dbReference>
<keyword evidence="6" id="KW-1185">Reference proteome</keyword>
<dbReference type="GO" id="GO:0008173">
    <property type="term" value="F:RNA methyltransferase activity"/>
    <property type="evidence" value="ECO:0007669"/>
    <property type="project" value="InterPro"/>
</dbReference>
<evidence type="ECO:0000259" key="4">
    <source>
        <dbReference type="SMART" id="SM00967"/>
    </source>
</evidence>
<dbReference type="RefSeq" id="WP_041041215.1">
    <property type="nucleotide sequence ID" value="NZ_JXSL01000027.1"/>
</dbReference>
<sequence length="267" mass="28753">MARAPFPHKKQPPKRPETSPIRPDSDKVAGLPAVKALFAHDPARIERLFYDERMKEAANEMCKAMAAAHKPYRMAPTEELTKILGSPLHGGILAVTRPKPIRVFDPADAHLWAKEGKPLLVLDGVGNPHNLGAIARTMAFFGLERLLISDHPGQAAPSEASLRVSEGGLEWVEVIRAQKFVASLKRLRDSHRIVGTALGSGKPVAEVLNRPGKPIALLLGNEEDGLPPATLAACDDIVTLPGSGRVQSLNVAATAAILIHELAKPRR</sequence>
<organism evidence="5 6">
    <name type="scientific">Paramagnetospirillum magnetotacticum MS-1</name>
    <dbReference type="NCBI Taxonomy" id="272627"/>
    <lineage>
        <taxon>Bacteria</taxon>
        <taxon>Pseudomonadati</taxon>
        <taxon>Pseudomonadota</taxon>
        <taxon>Alphaproteobacteria</taxon>
        <taxon>Rhodospirillales</taxon>
        <taxon>Magnetospirillaceae</taxon>
        <taxon>Paramagnetospirillum</taxon>
    </lineage>
</organism>
<feature type="compositionally biased region" description="Basic residues" evidence="3">
    <location>
        <begin position="1"/>
        <end position="13"/>
    </location>
</feature>